<accession>A0A2R8CDI3</accession>
<evidence type="ECO:0000313" key="1">
    <source>
        <dbReference type="EMBL" id="SPJ30495.1"/>
    </source>
</evidence>
<organism evidence="1 2">
    <name type="scientific">Falsiruegeria mediterranea M17</name>
    <dbReference type="NCBI Taxonomy" id="1200281"/>
    <lineage>
        <taxon>Bacteria</taxon>
        <taxon>Pseudomonadati</taxon>
        <taxon>Pseudomonadota</taxon>
        <taxon>Alphaproteobacteria</taxon>
        <taxon>Rhodobacterales</taxon>
        <taxon>Roseobacteraceae</taxon>
        <taxon>Falsiruegeria</taxon>
    </lineage>
</organism>
<dbReference type="InterPro" id="IPR016032">
    <property type="entry name" value="Sig_transdc_resp-reg_C-effctor"/>
</dbReference>
<name>A0A2R8CDI3_9RHOB</name>
<proteinExistence type="predicted"/>
<keyword evidence="2" id="KW-1185">Reference proteome</keyword>
<protein>
    <submittedName>
        <fullName evidence="1">Uncharacterized protein</fullName>
    </submittedName>
</protein>
<sequence>MQLTGPFRVTGPDGQDWTPKSRKAQALLALLATSPNLLRTRSWLQSKLWSQSDTAHAGASLRQSLSALRRALGEHVRVLEASRQDVSLNSDLVCVLWDEEGSHKAGEFLEGMDLADPEFRNWLQFMRRGSGSPALMPVLADQFESRWKVVLTLDEQGAHPPLLQNFADMISRALREQGELELTENANDNSQDRLVTVTIGMVGGSEGTASVRLVANDPRLNRQIWARTLPVSVDTQDEHQNLALLGMAFQLQSELTRYLAQSRNLLGTDACPPLVLGAAIPRIFSFQPDELNQAALMLSDAMDSRNAAQFLGWQAQIAVINLIEQFTDAPEACVESGKMLAAKAIEMDPMNSVVLSTAANAQVLLERGNAAAGADLAKMAVQVNPANPLAWWAFANVAIYAGRTEDALRSARVASRLAARTPLQFWCEFQLGLAAFKAGDIATAKQALETSACLAPQFRPPRRYLLAIYADLKEHDKAVHVMAELKKLEPEFTLDRFVNDPLYPVSLVRQKKLLTWDRYQDLG</sequence>
<dbReference type="Gene3D" id="1.25.40.10">
    <property type="entry name" value="Tetratricopeptide repeat domain"/>
    <property type="match status" value="1"/>
</dbReference>
<dbReference type="InterPro" id="IPR036388">
    <property type="entry name" value="WH-like_DNA-bd_sf"/>
</dbReference>
<dbReference type="PANTHER" id="PTHR35807:SF1">
    <property type="entry name" value="TRANSCRIPTIONAL REGULATOR REDD"/>
    <property type="match status" value="1"/>
</dbReference>
<dbReference type="InterPro" id="IPR051677">
    <property type="entry name" value="AfsR-DnrI-RedD_regulator"/>
</dbReference>
<dbReference type="InterPro" id="IPR011990">
    <property type="entry name" value="TPR-like_helical_dom_sf"/>
</dbReference>
<dbReference type="AlphaFoldDB" id="A0A2R8CDI3"/>
<dbReference type="Proteomes" id="UP000244898">
    <property type="component" value="Unassembled WGS sequence"/>
</dbReference>
<dbReference type="EMBL" id="ONZG01000011">
    <property type="protein sequence ID" value="SPJ30495.1"/>
    <property type="molecule type" value="Genomic_DNA"/>
</dbReference>
<reference evidence="2" key="1">
    <citation type="submission" date="2018-03" db="EMBL/GenBank/DDBJ databases">
        <authorList>
            <person name="Rodrigo-Torres L."/>
            <person name="Arahal R. D."/>
            <person name="Lucena T."/>
        </authorList>
    </citation>
    <scope>NUCLEOTIDE SEQUENCE [LARGE SCALE GENOMIC DNA]</scope>
    <source>
        <strain evidence="2">CECT 7615</strain>
    </source>
</reference>
<dbReference type="Gene3D" id="1.10.10.10">
    <property type="entry name" value="Winged helix-like DNA-binding domain superfamily/Winged helix DNA-binding domain"/>
    <property type="match status" value="1"/>
</dbReference>
<dbReference type="GO" id="GO:0003677">
    <property type="term" value="F:DNA binding"/>
    <property type="evidence" value="ECO:0007669"/>
    <property type="project" value="InterPro"/>
</dbReference>
<dbReference type="SUPFAM" id="SSF48452">
    <property type="entry name" value="TPR-like"/>
    <property type="match status" value="1"/>
</dbReference>
<dbReference type="SUPFAM" id="SSF46894">
    <property type="entry name" value="C-terminal effector domain of the bipartite response regulators"/>
    <property type="match status" value="1"/>
</dbReference>
<evidence type="ECO:0000313" key="2">
    <source>
        <dbReference type="Proteomes" id="UP000244898"/>
    </source>
</evidence>
<dbReference type="PANTHER" id="PTHR35807">
    <property type="entry name" value="TRANSCRIPTIONAL REGULATOR REDD-RELATED"/>
    <property type="match status" value="1"/>
</dbReference>
<gene>
    <name evidence="1" type="ORF">TRM7615_04029</name>
</gene>
<dbReference type="GO" id="GO:0006355">
    <property type="term" value="P:regulation of DNA-templated transcription"/>
    <property type="evidence" value="ECO:0007669"/>
    <property type="project" value="InterPro"/>
</dbReference>